<accession>A0A1I5WV35</accession>
<proteinExistence type="predicted"/>
<keyword evidence="1" id="KW-0175">Coiled coil</keyword>
<feature type="coiled-coil region" evidence="1">
    <location>
        <begin position="62"/>
        <end position="96"/>
    </location>
</feature>
<keyword evidence="4" id="KW-1185">Reference proteome</keyword>
<evidence type="ECO:0000256" key="1">
    <source>
        <dbReference type="SAM" id="Coils"/>
    </source>
</evidence>
<dbReference type="STRING" id="587909.SAMN05421810_105284"/>
<gene>
    <name evidence="3" type="ORF">SAMN05421810_105284</name>
</gene>
<dbReference type="EMBL" id="FOWW01000005">
    <property type="protein sequence ID" value="SFQ23377.1"/>
    <property type="molecule type" value="Genomic_DNA"/>
</dbReference>
<evidence type="ECO:0008006" key="5">
    <source>
        <dbReference type="Google" id="ProtNLM"/>
    </source>
</evidence>
<feature type="region of interest" description="Disordered" evidence="2">
    <location>
        <begin position="97"/>
        <end position="152"/>
    </location>
</feature>
<name>A0A1I5WV35_9PSEU</name>
<organism evidence="3 4">
    <name type="scientific">Amycolatopsis arida</name>
    <dbReference type="NCBI Taxonomy" id="587909"/>
    <lineage>
        <taxon>Bacteria</taxon>
        <taxon>Bacillati</taxon>
        <taxon>Actinomycetota</taxon>
        <taxon>Actinomycetes</taxon>
        <taxon>Pseudonocardiales</taxon>
        <taxon>Pseudonocardiaceae</taxon>
        <taxon>Amycolatopsis</taxon>
    </lineage>
</organism>
<evidence type="ECO:0000313" key="4">
    <source>
        <dbReference type="Proteomes" id="UP000198727"/>
    </source>
</evidence>
<feature type="compositionally biased region" description="Low complexity" evidence="2">
    <location>
        <begin position="97"/>
        <end position="113"/>
    </location>
</feature>
<dbReference type="RefSeq" id="WP_092531129.1">
    <property type="nucleotide sequence ID" value="NZ_FOWW01000005.1"/>
</dbReference>
<evidence type="ECO:0000313" key="3">
    <source>
        <dbReference type="EMBL" id="SFQ23377.1"/>
    </source>
</evidence>
<sequence length="152" mass="15908">MSNGYAVNVAELARLITTLEDGANEVREANKTLAAQGQLDLLGDDVLKNAAHEFEEKWRYGLEKLDEAAKGVIKRLESAKKNYEALEEEYAGAIDKIIPAGTGSPPGIGSSPPLVTDGNRPPGMPGGPDSTLPGSAPEVPDRSIGDVLGGAR</sequence>
<dbReference type="Proteomes" id="UP000198727">
    <property type="component" value="Unassembled WGS sequence"/>
</dbReference>
<evidence type="ECO:0000256" key="2">
    <source>
        <dbReference type="SAM" id="MobiDB-lite"/>
    </source>
</evidence>
<dbReference type="AlphaFoldDB" id="A0A1I5WV35"/>
<reference evidence="4" key="1">
    <citation type="submission" date="2016-10" db="EMBL/GenBank/DDBJ databases">
        <authorList>
            <person name="Varghese N."/>
            <person name="Submissions S."/>
        </authorList>
    </citation>
    <scope>NUCLEOTIDE SEQUENCE [LARGE SCALE GENOMIC DNA]</scope>
    <source>
        <strain evidence="4">CGMCC 4.5579</strain>
    </source>
</reference>
<dbReference type="OrthoDB" id="4551929at2"/>
<protein>
    <recommendedName>
        <fullName evidence="5">Excreted virulence factor EspC, type VII ESX diderm</fullName>
    </recommendedName>
</protein>